<name>A0A7Z2ZU09_9BURK</name>
<dbReference type="InterPro" id="IPR022472">
    <property type="entry name" value="VPLPA-CTERM"/>
</dbReference>
<dbReference type="AlphaFoldDB" id="A0A7Z2ZU09"/>
<evidence type="ECO:0000313" key="2">
    <source>
        <dbReference type="EMBL" id="QJE01929.1"/>
    </source>
</evidence>
<dbReference type="InterPro" id="IPR013424">
    <property type="entry name" value="Ice-binding_C"/>
</dbReference>
<dbReference type="NCBIfam" id="TIGR02595">
    <property type="entry name" value="PEP_CTERM"/>
    <property type="match status" value="1"/>
</dbReference>
<proteinExistence type="predicted"/>
<dbReference type="NCBIfam" id="TIGR03370">
    <property type="entry name" value="VPLPA-CTERM"/>
    <property type="match status" value="1"/>
</dbReference>
<evidence type="ECO:0000259" key="1">
    <source>
        <dbReference type="Pfam" id="PF07589"/>
    </source>
</evidence>
<organism evidence="2 3">
    <name type="scientific">Massilia forsythiae</name>
    <dbReference type="NCBI Taxonomy" id="2728020"/>
    <lineage>
        <taxon>Bacteria</taxon>
        <taxon>Pseudomonadati</taxon>
        <taxon>Pseudomonadota</taxon>
        <taxon>Betaproteobacteria</taxon>
        <taxon>Burkholderiales</taxon>
        <taxon>Oxalobacteraceae</taxon>
        <taxon>Telluria group</taxon>
        <taxon>Massilia</taxon>
    </lineage>
</organism>
<dbReference type="EMBL" id="CP051685">
    <property type="protein sequence ID" value="QJE01929.1"/>
    <property type="molecule type" value="Genomic_DNA"/>
</dbReference>
<accession>A0A7Z2ZU09</accession>
<dbReference type="RefSeq" id="WP_170204016.1">
    <property type="nucleotide sequence ID" value="NZ_CP051685.1"/>
</dbReference>
<dbReference type="Proteomes" id="UP000502415">
    <property type="component" value="Chromosome"/>
</dbReference>
<dbReference type="KEGG" id="mfy:HH212_19455"/>
<reference evidence="2 3" key="1">
    <citation type="submission" date="2020-04" db="EMBL/GenBank/DDBJ databases">
        <title>Genome sequencing of novel species.</title>
        <authorList>
            <person name="Heo J."/>
            <person name="Kim S.-J."/>
            <person name="Kim J.-S."/>
            <person name="Hong S.-B."/>
            <person name="Kwon S.-W."/>
        </authorList>
    </citation>
    <scope>NUCLEOTIDE SEQUENCE [LARGE SCALE GENOMIC DNA]</scope>
    <source>
        <strain evidence="2 3">GN2-R2</strain>
    </source>
</reference>
<feature type="domain" description="Ice-binding protein C-terminal" evidence="1">
    <location>
        <begin position="132"/>
        <end position="155"/>
    </location>
</feature>
<evidence type="ECO:0000313" key="3">
    <source>
        <dbReference type="Proteomes" id="UP000502415"/>
    </source>
</evidence>
<keyword evidence="3" id="KW-1185">Reference proteome</keyword>
<gene>
    <name evidence="2" type="ORF">HH212_19455</name>
</gene>
<dbReference type="Pfam" id="PF07589">
    <property type="entry name" value="PEP-CTERM"/>
    <property type="match status" value="1"/>
</dbReference>
<sequence length="163" mass="16656">MDNAPASLDFSQGAYAYTATARYGLYGNGDFLSVVLGGDALVITFTGANVDAIGGNFYNTGFDEEFQALAITIALSDGTSTTFAPTSIADSYRGFTSDVAIRSLTISNGIFSSFVTVDNLTVGTALAGPGADVPEPASLALMGAGLAGLALLRRRRTPASSAF</sequence>
<protein>
    <submittedName>
        <fullName evidence="2">VPLPA-CTERM sorting domain-containing protein</fullName>
    </submittedName>
</protein>